<feature type="transmembrane region" description="Helical" evidence="6">
    <location>
        <begin position="168"/>
        <end position="188"/>
    </location>
</feature>
<feature type="transmembrane region" description="Helical" evidence="6">
    <location>
        <begin position="92"/>
        <end position="112"/>
    </location>
</feature>
<accession>A0A848DNG8</accession>
<feature type="transmembrane region" description="Helical" evidence="6">
    <location>
        <begin position="54"/>
        <end position="72"/>
    </location>
</feature>
<keyword evidence="3 6" id="KW-0812">Transmembrane</keyword>
<dbReference type="EMBL" id="JAAXKZ010000089">
    <property type="protein sequence ID" value="NMH93971.1"/>
    <property type="molecule type" value="Genomic_DNA"/>
</dbReference>
<dbReference type="InterPro" id="IPR008457">
    <property type="entry name" value="Cu-R_CopD_dom"/>
</dbReference>
<dbReference type="InterPro" id="IPR032694">
    <property type="entry name" value="CopC/D"/>
</dbReference>
<feature type="domain" description="Copper resistance protein D" evidence="7">
    <location>
        <begin position="229"/>
        <end position="321"/>
    </location>
</feature>
<evidence type="ECO:0000313" key="8">
    <source>
        <dbReference type="EMBL" id="NMH93971.1"/>
    </source>
</evidence>
<feature type="transmembrane region" description="Helical" evidence="6">
    <location>
        <begin position="194"/>
        <end position="222"/>
    </location>
</feature>
<dbReference type="Proteomes" id="UP000586918">
    <property type="component" value="Unassembled WGS sequence"/>
</dbReference>
<reference evidence="8 9" key="1">
    <citation type="submission" date="2020-04" db="EMBL/GenBank/DDBJ databases">
        <authorList>
            <person name="Klaysubun C."/>
            <person name="Duangmal K."/>
            <person name="Lipun K."/>
        </authorList>
    </citation>
    <scope>NUCLEOTIDE SEQUENCE [LARGE SCALE GENOMIC DNA]</scope>
    <source>
        <strain evidence="8 9">DSM 45300</strain>
    </source>
</reference>
<dbReference type="RefSeq" id="WP_169414664.1">
    <property type="nucleotide sequence ID" value="NZ_JAAXKZ010000089.1"/>
</dbReference>
<gene>
    <name evidence="8" type="ORF">HF519_20805</name>
</gene>
<comment type="caution">
    <text evidence="8">The sequence shown here is derived from an EMBL/GenBank/DDBJ whole genome shotgun (WGS) entry which is preliminary data.</text>
</comment>
<keyword evidence="2" id="KW-1003">Cell membrane</keyword>
<evidence type="ECO:0000256" key="2">
    <source>
        <dbReference type="ARBA" id="ARBA00022475"/>
    </source>
</evidence>
<dbReference type="PANTHER" id="PTHR34820:SF4">
    <property type="entry name" value="INNER MEMBRANE PROTEIN YEBZ"/>
    <property type="match status" value="1"/>
</dbReference>
<evidence type="ECO:0000259" key="7">
    <source>
        <dbReference type="Pfam" id="PF05425"/>
    </source>
</evidence>
<sequence>MTRAAARPGPRRLLQPALWAGLAVVTAVVAGVSAGALDGSAVPILIGTSVTRSGMDVAAVACIGLGLLSVLLPGGTEYRETFDLRRRVDRALVALAGAWLVLVLVGIMFRAADAFGRPVTSLGSGEVVQWSVQLAAGRGMVLTAGCAAVVLGSAVARMLRPEQVPIRVALVAALLGAVTPAVTGHASSAPDHQLAVIMIALHIGAAAAWVGGLGAMLVLIAHRRTLLGAALPRFSRLAGFCVVAVAVTGVLNAQVRLSSWAALWTTGYGWLVITKTICLILLAGLGGLARRRLATGRAPVLRWAGVEVALMATTLGIAAALTQTA</sequence>
<evidence type="ECO:0000256" key="4">
    <source>
        <dbReference type="ARBA" id="ARBA00022989"/>
    </source>
</evidence>
<comment type="subcellular location">
    <subcellularLocation>
        <location evidence="1">Cell membrane</location>
        <topology evidence="1">Multi-pass membrane protein</topology>
    </subcellularLocation>
</comment>
<protein>
    <recommendedName>
        <fullName evidence="7">Copper resistance protein D domain-containing protein</fullName>
    </recommendedName>
</protein>
<evidence type="ECO:0000256" key="3">
    <source>
        <dbReference type="ARBA" id="ARBA00022692"/>
    </source>
</evidence>
<keyword evidence="5 6" id="KW-0472">Membrane</keyword>
<dbReference type="PANTHER" id="PTHR34820">
    <property type="entry name" value="INNER MEMBRANE PROTEIN YEBZ"/>
    <property type="match status" value="1"/>
</dbReference>
<evidence type="ECO:0000256" key="6">
    <source>
        <dbReference type="SAM" id="Phobius"/>
    </source>
</evidence>
<feature type="transmembrane region" description="Helical" evidence="6">
    <location>
        <begin position="300"/>
        <end position="321"/>
    </location>
</feature>
<keyword evidence="4 6" id="KW-1133">Transmembrane helix</keyword>
<feature type="transmembrane region" description="Helical" evidence="6">
    <location>
        <begin position="132"/>
        <end position="156"/>
    </location>
</feature>
<dbReference type="GO" id="GO:0006825">
    <property type="term" value="P:copper ion transport"/>
    <property type="evidence" value="ECO:0007669"/>
    <property type="project" value="InterPro"/>
</dbReference>
<keyword evidence="9" id="KW-1185">Reference proteome</keyword>
<feature type="transmembrane region" description="Helical" evidence="6">
    <location>
        <begin position="267"/>
        <end position="288"/>
    </location>
</feature>
<evidence type="ECO:0000256" key="5">
    <source>
        <dbReference type="ARBA" id="ARBA00023136"/>
    </source>
</evidence>
<organism evidence="8 9">
    <name type="scientific">Pseudonocardia bannensis</name>
    <dbReference type="NCBI Taxonomy" id="630973"/>
    <lineage>
        <taxon>Bacteria</taxon>
        <taxon>Bacillati</taxon>
        <taxon>Actinomycetota</taxon>
        <taxon>Actinomycetes</taxon>
        <taxon>Pseudonocardiales</taxon>
        <taxon>Pseudonocardiaceae</taxon>
        <taxon>Pseudonocardia</taxon>
    </lineage>
</organism>
<name>A0A848DNG8_9PSEU</name>
<dbReference type="GO" id="GO:0005886">
    <property type="term" value="C:plasma membrane"/>
    <property type="evidence" value="ECO:0007669"/>
    <property type="project" value="UniProtKB-SubCell"/>
</dbReference>
<proteinExistence type="predicted"/>
<evidence type="ECO:0000256" key="1">
    <source>
        <dbReference type="ARBA" id="ARBA00004651"/>
    </source>
</evidence>
<evidence type="ECO:0000313" key="9">
    <source>
        <dbReference type="Proteomes" id="UP000586918"/>
    </source>
</evidence>
<dbReference type="Pfam" id="PF05425">
    <property type="entry name" value="CopD"/>
    <property type="match status" value="1"/>
</dbReference>
<feature type="transmembrane region" description="Helical" evidence="6">
    <location>
        <begin position="234"/>
        <end position="255"/>
    </location>
</feature>
<dbReference type="AlphaFoldDB" id="A0A848DNG8"/>